<evidence type="ECO:0000313" key="5">
    <source>
        <dbReference type="Proteomes" id="UP000053577"/>
    </source>
</evidence>
<dbReference type="PROSITE" id="PS51671">
    <property type="entry name" value="ACT"/>
    <property type="match status" value="1"/>
</dbReference>
<dbReference type="eggNOG" id="COG4747">
    <property type="taxonomic scope" value="Bacteria"/>
</dbReference>
<dbReference type="Pfam" id="PF19571">
    <property type="entry name" value="ACT_8"/>
    <property type="match status" value="1"/>
</dbReference>
<dbReference type="EMBL" id="AP017649">
    <property type="protein sequence ID" value="BAZ97465.1"/>
    <property type="molecule type" value="Genomic_DNA"/>
</dbReference>
<dbReference type="Proteomes" id="UP000053577">
    <property type="component" value="Unassembled WGS sequence"/>
</dbReference>
<dbReference type="CDD" id="cd04908">
    <property type="entry name" value="ACT_Bt0572_1"/>
    <property type="match status" value="1"/>
</dbReference>
<dbReference type="PANTHER" id="PTHR40099:SF1">
    <property type="entry name" value="ACETOLACTATE SYNTHASE, SMALL SUBUNIT"/>
    <property type="match status" value="1"/>
</dbReference>
<feature type="domain" description="ACT" evidence="1">
    <location>
        <begin position="5"/>
        <end position="81"/>
    </location>
</feature>
<dbReference type="EMBL" id="JGYD01000029">
    <property type="protein sequence ID" value="KSV16055.1"/>
    <property type="molecule type" value="Genomic_DNA"/>
</dbReference>
<gene>
    <name evidence="3" type="ORF">DA01_08170</name>
    <name evidence="2" type="ORF">DEHALATV1_0837</name>
    <name evidence="4" type="ORF">VLL09_00455</name>
</gene>
<reference evidence="2 6" key="2">
    <citation type="journal article" date="2017" name="Sci. Rep.">
        <title>Isolation and genomic characterization of a Dehalococcoides strain suggests genomic rearrangement during culture.</title>
        <authorList>
            <person name="Yohda M."/>
            <person name="Ikegami K."/>
            <person name="Aita Y."/>
            <person name="Kitajima M."/>
            <person name="Takechi A."/>
            <person name="Iwamoto M."/>
            <person name="Fukuda T."/>
            <person name="Tamura N."/>
            <person name="Shibasaki J."/>
            <person name="Koike S."/>
            <person name="Komatsu D."/>
            <person name="Miyagi S."/>
            <person name="Nishimura M."/>
            <person name="Uchino Y."/>
            <person name="Shiroma A."/>
            <person name="Shimoji M."/>
            <person name="Tamotsu H."/>
            <person name="Ashimine N."/>
            <person name="Shinzato M."/>
            <person name="Ohki S."/>
            <person name="Nakano K."/>
            <person name="Teruya K."/>
            <person name="Satou K."/>
            <person name="Hirano T."/>
            <person name="Yagi O."/>
        </authorList>
    </citation>
    <scope>NUCLEOTIDE SEQUENCE [LARGE SCALE GENOMIC DNA]</scope>
    <source>
        <strain evidence="2 6">UCH-ATV1</strain>
    </source>
</reference>
<dbReference type="OrthoDB" id="9790662at2"/>
<dbReference type="PANTHER" id="PTHR40099">
    <property type="entry name" value="ACETOLACTATE SYNTHASE, SMALL SUBUNIT"/>
    <property type="match status" value="1"/>
</dbReference>
<dbReference type="InterPro" id="IPR045739">
    <property type="entry name" value="ACT_dom_pair"/>
</dbReference>
<accession>A0A0V8LX05</accession>
<organism evidence="3 5">
    <name type="scientific">Dehalococcoides mccartyi</name>
    <dbReference type="NCBI Taxonomy" id="61435"/>
    <lineage>
        <taxon>Bacteria</taxon>
        <taxon>Bacillati</taxon>
        <taxon>Chloroflexota</taxon>
        <taxon>Dehalococcoidia</taxon>
        <taxon>Dehalococcoidales</taxon>
        <taxon>Dehalococcoidaceae</taxon>
        <taxon>Dehalococcoides</taxon>
    </lineage>
</organism>
<evidence type="ECO:0000313" key="4">
    <source>
        <dbReference type="EMBL" id="WRO07405.1"/>
    </source>
</evidence>
<dbReference type="RefSeq" id="WP_010936713.1">
    <property type="nucleotide sequence ID" value="NZ_AP017649.1"/>
</dbReference>
<proteinExistence type="predicted"/>
<dbReference type="SUPFAM" id="SSF55021">
    <property type="entry name" value="ACT-like"/>
    <property type="match status" value="2"/>
</dbReference>
<evidence type="ECO:0000313" key="3">
    <source>
        <dbReference type="EMBL" id="KSV16055.1"/>
    </source>
</evidence>
<dbReference type="Proteomes" id="UP000218257">
    <property type="component" value="Chromosome"/>
</dbReference>
<dbReference type="InterPro" id="IPR045865">
    <property type="entry name" value="ACT-like_dom_sf"/>
</dbReference>
<evidence type="ECO:0000259" key="1">
    <source>
        <dbReference type="PROSITE" id="PS51671"/>
    </source>
</evidence>
<dbReference type="PATRIC" id="fig|61435.5.peg.1609"/>
<dbReference type="EMBL" id="CP141531">
    <property type="protein sequence ID" value="WRO07405.1"/>
    <property type="molecule type" value="Genomic_DNA"/>
</dbReference>
<dbReference type="Proteomes" id="UP001327986">
    <property type="component" value="Chromosome"/>
</dbReference>
<reference evidence="4" key="3">
    <citation type="submission" date="2023-12" db="EMBL/GenBank/DDBJ databases">
        <title>Isolation of organohalide respiring bacteria Dehalococcoides mccartyi strain GPTCE1 in groundwater collected near a chemical plant in Suzhou, China.</title>
        <authorList>
            <person name="Liu G."/>
        </authorList>
    </citation>
    <scope>NUCLEOTIDE SEQUENCE</scope>
    <source>
        <strain evidence="4">GPTCE1</strain>
    </source>
</reference>
<dbReference type="Gene3D" id="3.30.2130.10">
    <property type="entry name" value="VC0802-like"/>
    <property type="match status" value="1"/>
</dbReference>
<dbReference type="GeneID" id="3229711"/>
<sequence length="129" mass="14056">MMIKQVSVFVENKPGRLSAILQAMDKSKINIRALSVSETAEFGIVRMILDNPDDGAEALKKAGFTSRTDMMVTAEIPDIPSGLLKTVVEPLGKADINIDYFYAFLDSTPGRARIVLKVSNPEKAETILG</sequence>
<evidence type="ECO:0000313" key="6">
    <source>
        <dbReference type="Proteomes" id="UP000218257"/>
    </source>
</evidence>
<evidence type="ECO:0000313" key="2">
    <source>
        <dbReference type="EMBL" id="BAZ97465.1"/>
    </source>
</evidence>
<dbReference type="InterPro" id="IPR002912">
    <property type="entry name" value="ACT_dom"/>
</dbReference>
<protein>
    <submittedName>
        <fullName evidence="4">ACT domain-containing protein</fullName>
    </submittedName>
    <submittedName>
        <fullName evidence="3">Amino acid-binding protein</fullName>
    </submittedName>
</protein>
<name>A0A0V8LX05_9CHLR</name>
<dbReference type="AlphaFoldDB" id="A0A0V8LX05"/>
<reference evidence="3 5" key="1">
    <citation type="journal article" date="2015" name="Sci. Rep.">
        <title>A comparative genomics and reductive dehalogenase gene transcription study of two chloroethene-respiring bacteria, Dehalococcoides mccartyi strains MB and 11a.</title>
        <authorList>
            <person name="Low A."/>
            <person name="Shen Z."/>
            <person name="Cheng D."/>
            <person name="Rogers M.J."/>
            <person name="Lee P.K."/>
            <person name="He J."/>
        </authorList>
    </citation>
    <scope>NUCLEOTIDE SEQUENCE [LARGE SCALE GENOMIC DNA]</scope>
    <source>
        <strain evidence="3 5">MB</strain>
    </source>
</reference>